<evidence type="ECO:0000256" key="1">
    <source>
        <dbReference type="ARBA" id="ARBA00001974"/>
    </source>
</evidence>
<dbReference type="Proteomes" id="UP000033452">
    <property type="component" value="Unassembled WGS sequence"/>
</dbReference>
<feature type="domain" description="FAD-binding PCMH-type" evidence="6">
    <location>
        <begin position="74"/>
        <end position="253"/>
    </location>
</feature>
<evidence type="ECO:0000259" key="6">
    <source>
        <dbReference type="PROSITE" id="PS51387"/>
    </source>
</evidence>
<keyword evidence="3" id="KW-0285">Flavoprotein</keyword>
<evidence type="ECO:0000256" key="4">
    <source>
        <dbReference type="ARBA" id="ARBA00022827"/>
    </source>
</evidence>
<comment type="cofactor">
    <cofactor evidence="1">
        <name>FAD</name>
        <dbReference type="ChEBI" id="CHEBI:57692"/>
    </cofactor>
</comment>
<dbReference type="InterPro" id="IPR036318">
    <property type="entry name" value="FAD-bd_PCMH-like_sf"/>
</dbReference>
<dbReference type="SUPFAM" id="SSF56176">
    <property type="entry name" value="FAD-binding/transporter-associated domain-like"/>
    <property type="match status" value="1"/>
</dbReference>
<evidence type="ECO:0000256" key="5">
    <source>
        <dbReference type="ARBA" id="ARBA00023002"/>
    </source>
</evidence>
<comment type="similarity">
    <text evidence="2">Belongs to the oxygen-dependent FAD-linked oxidoreductase family.</text>
</comment>
<dbReference type="GO" id="GO:0071949">
    <property type="term" value="F:FAD binding"/>
    <property type="evidence" value="ECO:0007669"/>
    <property type="project" value="InterPro"/>
</dbReference>
<evidence type="ECO:0000256" key="3">
    <source>
        <dbReference type="ARBA" id="ARBA00022630"/>
    </source>
</evidence>
<dbReference type="PATRIC" id="fig|43658.5.peg.4879"/>
<evidence type="ECO:0000256" key="2">
    <source>
        <dbReference type="ARBA" id="ARBA00005466"/>
    </source>
</evidence>
<reference evidence="7 8" key="1">
    <citation type="journal article" date="2015" name="BMC Genomics">
        <title>Genome mining reveals unlocked bioactive potential of marine Gram-negative bacteria.</title>
        <authorList>
            <person name="Machado H."/>
            <person name="Sonnenschein E.C."/>
            <person name="Melchiorsen J."/>
            <person name="Gram L."/>
        </authorList>
    </citation>
    <scope>NUCLEOTIDE SEQUENCE [LARGE SCALE GENOMIC DNA]</scope>
    <source>
        <strain evidence="7 8">S2471</strain>
    </source>
</reference>
<dbReference type="PANTHER" id="PTHR42973:SF39">
    <property type="entry name" value="FAD-BINDING PCMH-TYPE DOMAIN-CONTAINING PROTEIN"/>
    <property type="match status" value="1"/>
</dbReference>
<sequence length="586" mass="65536">MTEQCNKPIPECQLEEAQKRIAHYWQTTQNYIAALEKKHNFEADQLLTLLPCGDTSMERFNNYQINALIFNTRLQFSPSVIVMCKHTDDVMHAYKEAIEHNLPIRVRSGGHDHEGECTGTDVVLLDLSGLKDFSIEKDKDSYIAHIGSGYRFYQLVPKLAKPEDKSIPPLTIPHGTCATVGLAGYIQGGGWGPWTRAHGMCCESLVGATVILQDGSKVNVSETEHSDILWALRGGGALSYGIVTEFRVKAFELPEEIHRFEIHWNNPTGDSTDLKTWDLLTQWENAINDPSTEQLVGTNLKINAIADKSVACEKDLEHPSTMYGYWRGTESELLSFGKKYFPTSRIVVTGKDTKDSYSAALMSDWSRNTLANLATAGVKQGLVANANGTPFTPDFDAPAPHKITSKVVRESGLTEQGKRQLLRSLTSSLLFDENAPLGLFSYVTLGAIAGPFYADESSVGALRRVAFPYSKAQYTIQYQTWWNTELKYDGQGDSKMLGQENPVYRFVNRALDWIEVSRDTSIEGAYGAFISFKDASIPTKTYFQESYEELIRIKEKYSGFEVKPPCSGGKGVYINFNRLRTRKTII</sequence>
<dbReference type="AlphaFoldDB" id="A0A0F4QC68"/>
<dbReference type="Gene3D" id="3.30.465.10">
    <property type="match status" value="1"/>
</dbReference>
<dbReference type="Pfam" id="PF01565">
    <property type="entry name" value="FAD_binding_4"/>
    <property type="match status" value="1"/>
</dbReference>
<accession>A0A0F4QC68</accession>
<dbReference type="PROSITE" id="PS51387">
    <property type="entry name" value="FAD_PCMH"/>
    <property type="match status" value="1"/>
</dbReference>
<dbReference type="PANTHER" id="PTHR42973">
    <property type="entry name" value="BINDING OXIDOREDUCTASE, PUTATIVE (AFU_ORTHOLOGUE AFUA_1G17690)-RELATED"/>
    <property type="match status" value="1"/>
</dbReference>
<dbReference type="InterPro" id="IPR006094">
    <property type="entry name" value="Oxid_FAD_bind_N"/>
</dbReference>
<organism evidence="7 8">
    <name type="scientific">Pseudoalteromonas rubra</name>
    <dbReference type="NCBI Taxonomy" id="43658"/>
    <lineage>
        <taxon>Bacteria</taxon>
        <taxon>Pseudomonadati</taxon>
        <taxon>Pseudomonadota</taxon>
        <taxon>Gammaproteobacteria</taxon>
        <taxon>Alteromonadales</taxon>
        <taxon>Pseudoalteromonadaceae</taxon>
        <taxon>Pseudoalteromonas</taxon>
    </lineage>
</organism>
<comment type="caution">
    <text evidence="7">The sequence shown here is derived from an EMBL/GenBank/DDBJ whole genome shotgun (WGS) entry which is preliminary data.</text>
</comment>
<dbReference type="GO" id="GO:0016491">
    <property type="term" value="F:oxidoreductase activity"/>
    <property type="evidence" value="ECO:0007669"/>
    <property type="project" value="UniProtKB-KW"/>
</dbReference>
<protein>
    <submittedName>
        <fullName evidence="7">FAD-binding protein</fullName>
    </submittedName>
</protein>
<keyword evidence="4" id="KW-0274">FAD</keyword>
<evidence type="ECO:0000313" key="8">
    <source>
        <dbReference type="Proteomes" id="UP000033452"/>
    </source>
</evidence>
<evidence type="ECO:0000313" key="7">
    <source>
        <dbReference type="EMBL" id="KJZ05268.1"/>
    </source>
</evidence>
<proteinExistence type="inferred from homology"/>
<keyword evidence="8" id="KW-1185">Reference proteome</keyword>
<dbReference type="RefSeq" id="WP_046007330.1">
    <property type="nucleotide sequence ID" value="NZ_JXYA01000079.1"/>
</dbReference>
<keyword evidence="5" id="KW-0560">Oxidoreductase</keyword>
<dbReference type="EMBL" id="JXYA01000079">
    <property type="protein sequence ID" value="KJZ05268.1"/>
    <property type="molecule type" value="Genomic_DNA"/>
</dbReference>
<dbReference type="InterPro" id="IPR016166">
    <property type="entry name" value="FAD-bd_PCMH"/>
</dbReference>
<dbReference type="InterPro" id="IPR016169">
    <property type="entry name" value="FAD-bd_PCMH_sub2"/>
</dbReference>
<dbReference type="InterPro" id="IPR050416">
    <property type="entry name" value="FAD-linked_Oxidoreductase"/>
</dbReference>
<dbReference type="Gene3D" id="3.40.462.20">
    <property type="match status" value="1"/>
</dbReference>
<dbReference type="OrthoDB" id="9775082at2"/>
<gene>
    <name evidence="7" type="ORF">TW77_23080</name>
</gene>
<name>A0A0F4QC68_9GAMM</name>